<evidence type="ECO:0000313" key="2">
    <source>
        <dbReference type="EMBL" id="MDQ0894770.1"/>
    </source>
</evidence>
<dbReference type="RefSeq" id="WP_307042279.1">
    <property type="nucleotide sequence ID" value="NZ_JAUSYY010000001.1"/>
</dbReference>
<dbReference type="Proteomes" id="UP001239083">
    <property type="component" value="Unassembled WGS sequence"/>
</dbReference>
<proteinExistence type="predicted"/>
<dbReference type="Gene3D" id="3.40.50.1820">
    <property type="entry name" value="alpha/beta hydrolase"/>
    <property type="match status" value="1"/>
</dbReference>
<dbReference type="InterPro" id="IPR029058">
    <property type="entry name" value="AB_hydrolase_fold"/>
</dbReference>
<name>A0ABU0R9M1_9MICO</name>
<accession>A0ABU0R9M1</accession>
<gene>
    <name evidence="2" type="ORF">QFZ26_002325</name>
</gene>
<evidence type="ECO:0000259" key="1">
    <source>
        <dbReference type="Pfam" id="PF12697"/>
    </source>
</evidence>
<dbReference type="SUPFAM" id="SSF53474">
    <property type="entry name" value="alpha/beta-Hydrolases"/>
    <property type="match status" value="1"/>
</dbReference>
<sequence>MTTVLLHGLGADRRQPLELFTPVVNAVGGPGELVVAPDVRAHGGYLTVGEPTDFEIDRLTAEVADAVRLAQAEAGDERADAAAPLTVIGISMGAALALRLALDEQLPIARAVFVRPSFSDEPLPAHLRAFPVIGQILADAGASGVGEFRERAIFKQVAAVSPAGARGLLAQFTAPDAARRAMRLVEIPRNRAFASEAELAGLASRGIRSLVIGAPRDPVHPLALAERWAGALAAPLEVLPARDDGQAVQTARLRECLARWLQS</sequence>
<feature type="domain" description="AB hydrolase-1" evidence="1">
    <location>
        <begin position="4"/>
        <end position="240"/>
    </location>
</feature>
<dbReference type="EMBL" id="JAUSYY010000001">
    <property type="protein sequence ID" value="MDQ0894770.1"/>
    <property type="molecule type" value="Genomic_DNA"/>
</dbReference>
<comment type="caution">
    <text evidence="2">The sequence shown here is derived from an EMBL/GenBank/DDBJ whole genome shotgun (WGS) entry which is preliminary data.</text>
</comment>
<dbReference type="InterPro" id="IPR000073">
    <property type="entry name" value="AB_hydrolase_1"/>
</dbReference>
<keyword evidence="3" id="KW-1185">Reference proteome</keyword>
<organism evidence="2 3">
    <name type="scientific">Agromyces ramosus</name>
    <dbReference type="NCBI Taxonomy" id="33879"/>
    <lineage>
        <taxon>Bacteria</taxon>
        <taxon>Bacillati</taxon>
        <taxon>Actinomycetota</taxon>
        <taxon>Actinomycetes</taxon>
        <taxon>Micrococcales</taxon>
        <taxon>Microbacteriaceae</taxon>
        <taxon>Agromyces</taxon>
    </lineage>
</organism>
<protein>
    <submittedName>
        <fullName evidence="2">Pimeloyl-ACP methyl ester carboxylesterase</fullName>
    </submittedName>
</protein>
<dbReference type="Pfam" id="PF12697">
    <property type="entry name" value="Abhydrolase_6"/>
    <property type="match status" value="1"/>
</dbReference>
<evidence type="ECO:0000313" key="3">
    <source>
        <dbReference type="Proteomes" id="UP001239083"/>
    </source>
</evidence>
<reference evidence="2 3" key="1">
    <citation type="submission" date="2023-07" db="EMBL/GenBank/DDBJ databases">
        <title>Comparative genomics of wheat-associated soil bacteria to identify genetic determinants of phenazine resistance.</title>
        <authorList>
            <person name="Mouncey N."/>
        </authorList>
    </citation>
    <scope>NUCLEOTIDE SEQUENCE [LARGE SCALE GENOMIC DNA]</scope>
    <source>
        <strain evidence="2 3">V3I3</strain>
    </source>
</reference>